<protein>
    <submittedName>
        <fullName evidence="1">Uncharacterized protein</fullName>
    </submittedName>
</protein>
<sequence length="282" mass="31856">MDDISTYKINAGDADIVFDFNAQLIAVSIFPSSSTLYQKQQSINNRLIDLLSHCTSPEIDDDNYKEVVDEVLGIILDARRAVFEKLQRLLSPFLHIPDGIYNLSFHQQGSLFSFMRLLPETRPWYLSIPVKRESDIDDSIPPYQNAMEIIVAETFVASAGHLAGQVEVNGEEMFCKAHGDGRGLTGSRVGRELASLHRIRNDFHLKIDTSTRIPQLLGYVHKDTGCIIGFLRQLVPGRRLKHIDNPATSAERRRKWAAQIRDTVHYLQDIEIIWGDGKAGNL</sequence>
<dbReference type="InterPro" id="IPR011009">
    <property type="entry name" value="Kinase-like_dom_sf"/>
</dbReference>
<dbReference type="AlphaFoldDB" id="A0AAJ0FVP0"/>
<dbReference type="SUPFAM" id="SSF56112">
    <property type="entry name" value="Protein kinase-like (PK-like)"/>
    <property type="match status" value="1"/>
</dbReference>
<name>A0AAJ0FVP0_9HYPO</name>
<comment type="caution">
    <text evidence="1">The sequence shown here is derived from an EMBL/GenBank/DDBJ whole genome shotgun (WGS) entry which is preliminary data.</text>
</comment>
<reference evidence="1" key="1">
    <citation type="submission" date="2023-06" db="EMBL/GenBank/DDBJ databases">
        <title>Conoideocrella luteorostrata (Hypocreales: Clavicipitaceae), a potential biocontrol fungus for elongate hemlock scale in United States Christmas tree production areas.</title>
        <authorList>
            <person name="Barrett H."/>
            <person name="Lovett B."/>
            <person name="Macias A.M."/>
            <person name="Stajich J.E."/>
            <person name="Kasson M.T."/>
        </authorList>
    </citation>
    <scope>NUCLEOTIDE SEQUENCE</scope>
    <source>
        <strain evidence="1">ARSEF 14590</strain>
    </source>
</reference>
<gene>
    <name evidence="1" type="ORF">QQS21_008757</name>
</gene>
<accession>A0AAJ0FVP0</accession>
<evidence type="ECO:0000313" key="1">
    <source>
        <dbReference type="EMBL" id="KAK2593534.1"/>
    </source>
</evidence>
<keyword evidence="2" id="KW-1185">Reference proteome</keyword>
<dbReference type="EMBL" id="JASWJB010000207">
    <property type="protein sequence ID" value="KAK2593534.1"/>
    <property type="molecule type" value="Genomic_DNA"/>
</dbReference>
<evidence type="ECO:0000313" key="2">
    <source>
        <dbReference type="Proteomes" id="UP001251528"/>
    </source>
</evidence>
<dbReference type="Proteomes" id="UP001251528">
    <property type="component" value="Unassembled WGS sequence"/>
</dbReference>
<organism evidence="1 2">
    <name type="scientific">Conoideocrella luteorostrata</name>
    <dbReference type="NCBI Taxonomy" id="1105319"/>
    <lineage>
        <taxon>Eukaryota</taxon>
        <taxon>Fungi</taxon>
        <taxon>Dikarya</taxon>
        <taxon>Ascomycota</taxon>
        <taxon>Pezizomycotina</taxon>
        <taxon>Sordariomycetes</taxon>
        <taxon>Hypocreomycetidae</taxon>
        <taxon>Hypocreales</taxon>
        <taxon>Clavicipitaceae</taxon>
        <taxon>Conoideocrella</taxon>
    </lineage>
</organism>
<proteinExistence type="predicted"/>